<dbReference type="EMBL" id="JAKIXB020000028">
    <property type="protein sequence ID" value="KAL1596778.1"/>
    <property type="molecule type" value="Genomic_DNA"/>
</dbReference>
<protein>
    <submittedName>
        <fullName evidence="2">Uncharacterized protein</fullName>
    </submittedName>
</protein>
<evidence type="ECO:0000256" key="1">
    <source>
        <dbReference type="SAM" id="MobiDB-lite"/>
    </source>
</evidence>
<organism evidence="2 3">
    <name type="scientific">Nothophoma quercina</name>
    <dbReference type="NCBI Taxonomy" id="749835"/>
    <lineage>
        <taxon>Eukaryota</taxon>
        <taxon>Fungi</taxon>
        <taxon>Dikarya</taxon>
        <taxon>Ascomycota</taxon>
        <taxon>Pezizomycotina</taxon>
        <taxon>Dothideomycetes</taxon>
        <taxon>Pleosporomycetidae</taxon>
        <taxon>Pleosporales</taxon>
        <taxon>Pleosporineae</taxon>
        <taxon>Didymellaceae</taxon>
        <taxon>Nothophoma</taxon>
    </lineage>
</organism>
<feature type="region of interest" description="Disordered" evidence="1">
    <location>
        <begin position="187"/>
        <end position="247"/>
    </location>
</feature>
<evidence type="ECO:0000313" key="2">
    <source>
        <dbReference type="EMBL" id="KAL1596778.1"/>
    </source>
</evidence>
<proteinExistence type="predicted"/>
<sequence>MPILMTVVKIHTNELIPAIFERKGEQSILMWVSAFVKPVDGQSITEEQFTRLKGQFWVSMSQIHEDLPWSKWWHRTKYNVDEWLVGGAIPRSRVVDSVGKNLYQWDWDTKVWSKISEKRERTWCEKESSSGGNDGAEKRKRTWCEKEWSSGGNDGAYGQQQVYKKMRYNHMWKDTKKMTIMSKRPFDEMEAEEGEAEESEAEDSEAEDSEAEESEAETEISQELDGDENEEGQYEGAAGAMTGDRIE</sequence>
<feature type="compositionally biased region" description="Acidic residues" evidence="1">
    <location>
        <begin position="188"/>
        <end position="233"/>
    </location>
</feature>
<dbReference type="Proteomes" id="UP001521222">
    <property type="component" value="Unassembled WGS sequence"/>
</dbReference>
<accession>A0ABR3QXN3</accession>
<evidence type="ECO:0000313" key="3">
    <source>
        <dbReference type="Proteomes" id="UP001521222"/>
    </source>
</evidence>
<gene>
    <name evidence="2" type="ORF">SLS59_007810</name>
</gene>
<name>A0ABR3QXN3_9PLEO</name>
<keyword evidence="3" id="KW-1185">Reference proteome</keyword>
<reference evidence="2 3" key="1">
    <citation type="submission" date="2024-02" db="EMBL/GenBank/DDBJ databases">
        <title>De novo assembly and annotation of 12 fungi associated with fruit tree decline syndrome in Ontario, Canada.</title>
        <authorList>
            <person name="Sulman M."/>
            <person name="Ellouze W."/>
            <person name="Ilyukhin E."/>
        </authorList>
    </citation>
    <scope>NUCLEOTIDE SEQUENCE [LARGE SCALE GENOMIC DNA]</scope>
    <source>
        <strain evidence="2 3">M97-236</strain>
    </source>
</reference>
<comment type="caution">
    <text evidence="2">The sequence shown here is derived from an EMBL/GenBank/DDBJ whole genome shotgun (WGS) entry which is preliminary data.</text>
</comment>